<feature type="region of interest" description="Disordered" evidence="6">
    <location>
        <begin position="1"/>
        <end position="24"/>
    </location>
</feature>
<dbReference type="SMART" id="SM00320">
    <property type="entry name" value="WD40"/>
    <property type="match status" value="4"/>
</dbReference>
<keyword evidence="3 5" id="KW-0677">Repeat</keyword>
<dbReference type="InterPro" id="IPR036322">
    <property type="entry name" value="WD40_repeat_dom_sf"/>
</dbReference>
<evidence type="ECO:0000313" key="8">
    <source>
        <dbReference type="Proteomes" id="UP001153076"/>
    </source>
</evidence>
<comment type="similarity">
    <text evidence="1 5">Belongs to the phosphatase 2A regulatory subunit B family.</text>
</comment>
<evidence type="ECO:0000256" key="5">
    <source>
        <dbReference type="RuleBase" id="RU331113"/>
    </source>
</evidence>
<keyword evidence="2 5" id="KW-0853">WD repeat</keyword>
<evidence type="ECO:0000256" key="4">
    <source>
        <dbReference type="ARBA" id="ARBA00034298"/>
    </source>
</evidence>
<name>A0A9Q1K941_9CARY</name>
<dbReference type="PRINTS" id="PR00600">
    <property type="entry name" value="PP2APR55"/>
</dbReference>
<dbReference type="GO" id="GO:0000159">
    <property type="term" value="C:protein phosphatase type 2A complex"/>
    <property type="evidence" value="ECO:0007669"/>
    <property type="project" value="UniProtKB-UniRule"/>
</dbReference>
<feature type="compositionally biased region" description="Gly residues" evidence="6">
    <location>
        <begin position="1"/>
        <end position="14"/>
    </location>
</feature>
<evidence type="ECO:0000256" key="3">
    <source>
        <dbReference type="ARBA" id="ARBA00022737"/>
    </source>
</evidence>
<reference evidence="7" key="1">
    <citation type="submission" date="2022-04" db="EMBL/GenBank/DDBJ databases">
        <title>Carnegiea gigantea Genome sequencing and assembly v2.</title>
        <authorList>
            <person name="Copetti D."/>
            <person name="Sanderson M.J."/>
            <person name="Burquez A."/>
            <person name="Wojciechowski M.F."/>
        </authorList>
    </citation>
    <scope>NUCLEOTIDE SEQUENCE</scope>
    <source>
        <strain evidence="7">SGP5-SGP5p</strain>
        <tissue evidence="7">Aerial part</tissue>
    </source>
</reference>
<evidence type="ECO:0000256" key="2">
    <source>
        <dbReference type="ARBA" id="ARBA00022574"/>
    </source>
</evidence>
<dbReference type="InterPro" id="IPR001680">
    <property type="entry name" value="WD40_rpt"/>
</dbReference>
<organism evidence="7 8">
    <name type="scientific">Carnegiea gigantea</name>
    <dbReference type="NCBI Taxonomy" id="171969"/>
    <lineage>
        <taxon>Eukaryota</taxon>
        <taxon>Viridiplantae</taxon>
        <taxon>Streptophyta</taxon>
        <taxon>Embryophyta</taxon>
        <taxon>Tracheophyta</taxon>
        <taxon>Spermatophyta</taxon>
        <taxon>Magnoliopsida</taxon>
        <taxon>eudicotyledons</taxon>
        <taxon>Gunneridae</taxon>
        <taxon>Pentapetalae</taxon>
        <taxon>Caryophyllales</taxon>
        <taxon>Cactineae</taxon>
        <taxon>Cactaceae</taxon>
        <taxon>Cactoideae</taxon>
        <taxon>Echinocereeae</taxon>
        <taxon>Carnegiea</taxon>
    </lineage>
</organism>
<gene>
    <name evidence="7" type="ORF">Cgig2_028474</name>
</gene>
<protein>
    <recommendedName>
        <fullName evidence="5">Serine/threonine-protein phosphatase 2A 55 kDa regulatory subunit B</fullName>
    </recommendedName>
</protein>
<dbReference type="InterPro" id="IPR018067">
    <property type="entry name" value="PP2A_PR55_CS"/>
</dbReference>
<evidence type="ECO:0000256" key="1">
    <source>
        <dbReference type="ARBA" id="ARBA00008259"/>
    </source>
</evidence>
<dbReference type="OrthoDB" id="6274823at2759"/>
<sequence>MNGGDGGGVGGGGDVSAVGPPPPPLEWKFSQVFGERAAGEEVQEVDIISAIEFDKTGDHLATGDRGGRVVLFERTDTKDHGFSRRDLERMEISRHPEFRYKTEFQSHEPEFDYLKSLEIEEKINKIRWCQTANGALFLLSTNDKTIKFWKVGILGAFPFCELSFGLQDWNCVTIAGEIYVLYVSYALGPSNVKDGYFADLGFPLLCEFSAKVQEKKVKKISEMNVDPSKAAGNGCVPSSSASGGYKPYLANGAYPDKSNSLINDLSFPPGGIPSLHLPVVTTHETSLVARCRRVYAHAHDYHINSISNNSLLTAISEARGLKSVSSDGETFISADDLRINLWNLEISNQSFNIVDVKPQNMEDLTEVITSAEFHPHHCSMLAYSSSKGSIRLIDLRQSALCDGHAKLFEEQEAPGSRSFFTEIIASISDIKFAKDGRHILSRDYMTLKLDMDNFHGRKTAGNAAAAAAAAAAFLFLPSLKGLIVGQCDVICLLLTKCMLIFRFQLWDINMDSGPVSTFQVHEYLRPKLCDLYENDSIFDKFECCLSGDGKRVATGSYSNLFRVFGCASGSTEATTLEASKNPMRRQVQTPSRPSRGSLSSIARVVRRGAESPGVDGNGNSFDFTTKLLHLAWHPSENSIACAAANSLYMYYA</sequence>
<evidence type="ECO:0000256" key="6">
    <source>
        <dbReference type="SAM" id="MobiDB-lite"/>
    </source>
</evidence>
<dbReference type="InterPro" id="IPR000009">
    <property type="entry name" value="PP2A_PR55"/>
</dbReference>
<dbReference type="Gene3D" id="2.130.10.10">
    <property type="entry name" value="YVTN repeat-like/Quinoprotein amine dehydrogenase"/>
    <property type="match status" value="1"/>
</dbReference>
<dbReference type="PANTHER" id="PTHR11871">
    <property type="entry name" value="PROTEIN PHOSPHATASE PP2A REGULATORY SUBUNIT B"/>
    <property type="match status" value="1"/>
</dbReference>
<dbReference type="SUPFAM" id="SSF50978">
    <property type="entry name" value="WD40 repeat-like"/>
    <property type="match status" value="1"/>
</dbReference>
<keyword evidence="8" id="KW-1185">Reference proteome</keyword>
<comment type="function">
    <text evidence="4">The B regulatory subunit may modulate substrate selectivity and catalytic activity, and may also direct the localization of the catalytic enzyme to a particular subcellular compartment.</text>
</comment>
<proteinExistence type="inferred from homology"/>
<dbReference type="PROSITE" id="PS01024">
    <property type="entry name" value="PR55_1"/>
    <property type="match status" value="1"/>
</dbReference>
<dbReference type="AlphaFoldDB" id="A0A9Q1K941"/>
<dbReference type="EMBL" id="JAKOGI010000233">
    <property type="protein sequence ID" value="KAJ8439028.1"/>
    <property type="molecule type" value="Genomic_DNA"/>
</dbReference>
<dbReference type="Proteomes" id="UP001153076">
    <property type="component" value="Unassembled WGS sequence"/>
</dbReference>
<accession>A0A9Q1K941</accession>
<dbReference type="GO" id="GO:0019888">
    <property type="term" value="F:protein phosphatase regulator activity"/>
    <property type="evidence" value="ECO:0007669"/>
    <property type="project" value="InterPro"/>
</dbReference>
<comment type="caution">
    <text evidence="7">The sequence shown here is derived from an EMBL/GenBank/DDBJ whole genome shotgun (WGS) entry which is preliminary data.</text>
</comment>
<dbReference type="FunFam" id="2.130.10.10:FF:000609">
    <property type="entry name" value="Serine/threonine-protein phosphatase 2A 55 kDa regulatory subunit B"/>
    <property type="match status" value="1"/>
</dbReference>
<dbReference type="InterPro" id="IPR015943">
    <property type="entry name" value="WD40/YVTN_repeat-like_dom_sf"/>
</dbReference>
<evidence type="ECO:0000313" key="7">
    <source>
        <dbReference type="EMBL" id="KAJ8439028.1"/>
    </source>
</evidence>